<organism evidence="2 3">
    <name type="scientific">Ensete ventricosum</name>
    <name type="common">Abyssinian banana</name>
    <name type="synonym">Musa ensete</name>
    <dbReference type="NCBI Taxonomy" id="4639"/>
    <lineage>
        <taxon>Eukaryota</taxon>
        <taxon>Viridiplantae</taxon>
        <taxon>Streptophyta</taxon>
        <taxon>Embryophyta</taxon>
        <taxon>Tracheophyta</taxon>
        <taxon>Spermatophyta</taxon>
        <taxon>Magnoliopsida</taxon>
        <taxon>Liliopsida</taxon>
        <taxon>Zingiberales</taxon>
        <taxon>Musaceae</taxon>
        <taxon>Ensete</taxon>
    </lineage>
</organism>
<feature type="region of interest" description="Disordered" evidence="1">
    <location>
        <begin position="79"/>
        <end position="125"/>
    </location>
</feature>
<dbReference type="GO" id="GO:0016192">
    <property type="term" value="P:vesicle-mediated transport"/>
    <property type="evidence" value="ECO:0007669"/>
    <property type="project" value="InterPro"/>
</dbReference>
<feature type="compositionally biased region" description="Basic and acidic residues" evidence="1">
    <location>
        <begin position="98"/>
        <end position="110"/>
    </location>
</feature>
<dbReference type="PANTHER" id="PTHR47021">
    <property type="entry name" value="ADP-RIBOSYLATION FACTOR GTPASE-ACTIVATING PROTEIN AGD6-RELATED"/>
    <property type="match status" value="1"/>
</dbReference>
<dbReference type="InterPro" id="IPR044519">
    <property type="entry name" value="ARF_GAP_AGD6/7"/>
</dbReference>
<sequence length="270" mass="30297">MKGSGYDQKVDGTVSVAATKPTKFGHKTWGIMKGVIAMASEKVEEYTKEGISWNVDDWPRKASEKSSYYQEFGQDKRGWSYHQERTQTNKTIPSVPDDWDKKERREEPRKGTQSSQSWAGWDDVRDDAGHDNLNGKFGSLIASNGYRIPYCPIPTSEPSKRVSQMGSTVRMLNSDVFTRIPSVTCISPEGSRRFRNVHHDLTTQCPTAKTGLFGGGAFLALDAAIFWLICQMLTMNSRSDYFDEDDLIGEYGEVNCVTDVESIAIRHPTA</sequence>
<dbReference type="InterPro" id="IPR009606">
    <property type="entry name" value="DEAL/Modifying_wall_lignin1/2"/>
</dbReference>
<accession>A0A427AXK7</accession>
<gene>
    <name evidence="2" type="ORF">B296_00023103</name>
</gene>
<evidence type="ECO:0000313" key="3">
    <source>
        <dbReference type="Proteomes" id="UP000287651"/>
    </source>
</evidence>
<proteinExistence type="predicted"/>
<dbReference type="Proteomes" id="UP000287651">
    <property type="component" value="Unassembled WGS sequence"/>
</dbReference>
<dbReference type="AlphaFoldDB" id="A0A427AXK7"/>
<dbReference type="GO" id="GO:0005096">
    <property type="term" value="F:GTPase activator activity"/>
    <property type="evidence" value="ECO:0007669"/>
    <property type="project" value="InterPro"/>
</dbReference>
<reference evidence="2 3" key="1">
    <citation type="journal article" date="2014" name="Agronomy (Basel)">
        <title>A Draft Genome Sequence for Ensete ventricosum, the Drought-Tolerant Tree Against Hunger.</title>
        <authorList>
            <person name="Harrison J."/>
            <person name="Moore K.A."/>
            <person name="Paszkiewicz K."/>
            <person name="Jones T."/>
            <person name="Grant M."/>
            <person name="Ambacheew D."/>
            <person name="Muzemil S."/>
            <person name="Studholme D.J."/>
        </authorList>
    </citation>
    <scope>NUCLEOTIDE SEQUENCE [LARGE SCALE GENOMIC DNA]</scope>
</reference>
<dbReference type="EMBL" id="AMZH03001049">
    <property type="protein sequence ID" value="RRT80846.1"/>
    <property type="molecule type" value="Genomic_DNA"/>
</dbReference>
<evidence type="ECO:0000256" key="1">
    <source>
        <dbReference type="SAM" id="MobiDB-lite"/>
    </source>
</evidence>
<evidence type="ECO:0000313" key="2">
    <source>
        <dbReference type="EMBL" id="RRT80846.1"/>
    </source>
</evidence>
<protein>
    <submittedName>
        <fullName evidence="2">Uncharacterized protein</fullName>
    </submittedName>
</protein>
<name>A0A427AXK7_ENSVE</name>
<dbReference type="Pfam" id="PF06749">
    <property type="entry name" value="DUF1218"/>
    <property type="match status" value="1"/>
</dbReference>
<comment type="caution">
    <text evidence="2">The sequence shown here is derived from an EMBL/GenBank/DDBJ whole genome shotgun (WGS) entry which is preliminary data.</text>
</comment>
<dbReference type="PANTHER" id="PTHR47021:SF4">
    <property type="entry name" value="ADP-RIBOSYLATION FACTOR GTPASE-ACTIVATING PROTEIN AGD6-RELATED"/>
    <property type="match status" value="1"/>
</dbReference>